<evidence type="ECO:0000313" key="4">
    <source>
        <dbReference type="EMBL" id="CAL5131357.1"/>
    </source>
</evidence>
<feature type="compositionally biased region" description="Polar residues" evidence="2">
    <location>
        <begin position="402"/>
        <end position="435"/>
    </location>
</feature>
<dbReference type="GO" id="GO:0005737">
    <property type="term" value="C:cytoplasm"/>
    <property type="evidence" value="ECO:0007669"/>
    <property type="project" value="TreeGrafter"/>
</dbReference>
<dbReference type="AlphaFoldDB" id="A0AAV2T586"/>
<dbReference type="GO" id="GO:0106018">
    <property type="term" value="F:phosphatidylinositol-3,5-bisphosphate phosphatase activity"/>
    <property type="evidence" value="ECO:0007669"/>
    <property type="project" value="TreeGrafter"/>
</dbReference>
<gene>
    <name evidence="4" type="ORF">CDAUBV1_LOCUS3779</name>
</gene>
<comment type="caution">
    <text evidence="4">The sequence shown here is derived from an EMBL/GenBank/DDBJ whole genome shotgun (WGS) entry which is preliminary data.</text>
</comment>
<dbReference type="GO" id="GO:0046856">
    <property type="term" value="P:phosphatidylinositol dephosphorylation"/>
    <property type="evidence" value="ECO:0007669"/>
    <property type="project" value="TreeGrafter"/>
</dbReference>
<feature type="compositionally biased region" description="Polar residues" evidence="2">
    <location>
        <begin position="232"/>
        <end position="252"/>
    </location>
</feature>
<accession>A0AAV2T586</accession>
<protein>
    <recommendedName>
        <fullName evidence="3">Myotubularin phosphatase domain-containing protein</fullName>
    </recommendedName>
</protein>
<evidence type="ECO:0000313" key="5">
    <source>
        <dbReference type="Proteomes" id="UP001497525"/>
    </source>
</evidence>
<feature type="domain" description="Myotubularin phosphatase" evidence="3">
    <location>
        <begin position="127"/>
        <end position="702"/>
    </location>
</feature>
<dbReference type="GO" id="GO:0004438">
    <property type="term" value="F:phosphatidylinositol-3-phosphate phosphatase activity"/>
    <property type="evidence" value="ECO:0007669"/>
    <property type="project" value="TreeGrafter"/>
</dbReference>
<feature type="compositionally biased region" description="Polar residues" evidence="2">
    <location>
        <begin position="380"/>
        <end position="393"/>
    </location>
</feature>
<organism evidence="4 5">
    <name type="scientific">Calicophoron daubneyi</name>
    <name type="common">Rumen fluke</name>
    <name type="synonym">Paramphistomum daubneyi</name>
    <dbReference type="NCBI Taxonomy" id="300641"/>
    <lineage>
        <taxon>Eukaryota</taxon>
        <taxon>Metazoa</taxon>
        <taxon>Spiralia</taxon>
        <taxon>Lophotrochozoa</taxon>
        <taxon>Platyhelminthes</taxon>
        <taxon>Trematoda</taxon>
        <taxon>Digenea</taxon>
        <taxon>Plagiorchiida</taxon>
        <taxon>Pronocephalata</taxon>
        <taxon>Paramphistomoidea</taxon>
        <taxon>Paramphistomidae</taxon>
        <taxon>Calicophoron</taxon>
    </lineage>
</organism>
<proteinExistence type="inferred from homology"/>
<comment type="similarity">
    <text evidence="1">Belongs to the protein-tyrosine phosphatase family. Non-receptor class myotubularin subfamily.</text>
</comment>
<evidence type="ECO:0000256" key="1">
    <source>
        <dbReference type="ARBA" id="ARBA00007471"/>
    </source>
</evidence>
<dbReference type="Proteomes" id="UP001497525">
    <property type="component" value="Unassembled WGS sequence"/>
</dbReference>
<dbReference type="InterPro" id="IPR030564">
    <property type="entry name" value="Myotubularin"/>
</dbReference>
<dbReference type="GO" id="GO:0019903">
    <property type="term" value="F:protein phosphatase binding"/>
    <property type="evidence" value="ECO:0007669"/>
    <property type="project" value="TreeGrafter"/>
</dbReference>
<dbReference type="Gene3D" id="2.30.29.30">
    <property type="entry name" value="Pleckstrin-homology domain (PH domain)/Phosphotyrosine-binding domain (PTB)"/>
    <property type="match status" value="1"/>
</dbReference>
<dbReference type="PANTHER" id="PTHR10807">
    <property type="entry name" value="MYOTUBULARIN-RELATED"/>
    <property type="match status" value="1"/>
</dbReference>
<dbReference type="GO" id="GO:0010507">
    <property type="term" value="P:negative regulation of autophagy"/>
    <property type="evidence" value="ECO:0007669"/>
    <property type="project" value="TreeGrafter"/>
</dbReference>
<evidence type="ECO:0000256" key="2">
    <source>
        <dbReference type="SAM" id="MobiDB-lite"/>
    </source>
</evidence>
<name>A0AAV2T586_CALDB</name>
<dbReference type="PROSITE" id="PS51339">
    <property type="entry name" value="PPASE_MYOTUBULARIN"/>
    <property type="match status" value="1"/>
</dbReference>
<feature type="region of interest" description="Disordered" evidence="2">
    <location>
        <begin position="227"/>
        <end position="252"/>
    </location>
</feature>
<dbReference type="SUPFAM" id="SSF52799">
    <property type="entry name" value="(Phosphotyrosine protein) phosphatases II"/>
    <property type="match status" value="2"/>
</dbReference>
<feature type="region of interest" description="Disordered" evidence="2">
    <location>
        <begin position="380"/>
        <end position="435"/>
    </location>
</feature>
<dbReference type="InterPro" id="IPR029021">
    <property type="entry name" value="Prot-tyrosine_phosphatase-like"/>
</dbReference>
<sequence length="762" mass="84924">MELANLIKVNHITGVRLCSPTFTMVSKTIILLNHHLILVSDKEDFRLLYKAIDSVRYVENPAERRYQGSGLFGFTLQICTKMFCQYELTIPVMQEARALYISLELLSNVGDLSLHYPFFYKPEHPLPVYRIPTVNDRPDLKQALASGRWRVSDANQDYSICSSYPEQVIVPSEASDQMIAESASFRRGSRFPMLAYYHIPRETALLIGGEPLGGQTFYTSAVTAVGPRKHSSATSGPHYTPTGPGSSLLTSQNSTTPLNALPTVPNNRCRADEQLLASVLPNRYRGAILDLRGQGQSVKKGGSQGGLAESEQYYPQWRRLSRAVETPGSLNGIFRKFIEACTNSRIDTHSAQNSMGVMHPGMINDSLHLLANAAINPLGGSSTHHTSDTAINQKSEDGKGQTLVSASDPTSVSESFSATGDSLLPTTMSTASGQNTYSPRRVAAWLSVVREALAAAVAGATALDARDAFAQQQLQQEQCLLAQKYKEQQRLKNGSITNSNAAGSYATNERVVVKEEARLRGSFLFVHSRKSQDRAIVVASLIQLILNPAARTISGFQALIEQTWIRGGFPFSERCGHSVFHTQLPMDHAPVFILFLDCTWQLWRQYPSCFEFTDELLFLLAQNSYYSEFGTFLGNCMKERDEINLDSRTVSLWSYLNQPRVRLRYTNPLYSKDDGSSDKVAENYACWPCLSSQALAIWQELYQRNLITDPTALWNRQRSVTRRIVDQFLDESEKVQRLRRLLVNLGKEAENAGHLVSSQTGR</sequence>
<dbReference type="PANTHER" id="PTHR10807:SF73">
    <property type="entry name" value="LD06050P"/>
    <property type="match status" value="1"/>
</dbReference>
<dbReference type="EMBL" id="CAXLJL010000090">
    <property type="protein sequence ID" value="CAL5131357.1"/>
    <property type="molecule type" value="Genomic_DNA"/>
</dbReference>
<evidence type="ECO:0000259" key="3">
    <source>
        <dbReference type="PROSITE" id="PS51339"/>
    </source>
</evidence>
<reference evidence="4" key="1">
    <citation type="submission" date="2024-06" db="EMBL/GenBank/DDBJ databases">
        <authorList>
            <person name="Liu X."/>
            <person name="Lenzi L."/>
            <person name="Haldenby T S."/>
            <person name="Uol C."/>
        </authorList>
    </citation>
    <scope>NUCLEOTIDE SEQUENCE</scope>
</reference>
<dbReference type="Pfam" id="PF06602">
    <property type="entry name" value="Myotub-related"/>
    <property type="match status" value="2"/>
</dbReference>
<dbReference type="InterPro" id="IPR010569">
    <property type="entry name" value="Myotubularin-like_Pase_dom"/>
</dbReference>
<dbReference type="InterPro" id="IPR011993">
    <property type="entry name" value="PH-like_dom_sf"/>
</dbReference>